<name>A0ABW5BRS3_9BACI</name>
<keyword evidence="1" id="KW-0472">Membrane</keyword>
<keyword evidence="1" id="KW-1133">Transmembrane helix</keyword>
<protein>
    <submittedName>
        <fullName evidence="2">Uncharacterized protein</fullName>
    </submittedName>
</protein>
<dbReference type="RefSeq" id="WP_247342731.1">
    <property type="nucleotide sequence ID" value="NZ_CP095550.1"/>
</dbReference>
<gene>
    <name evidence="2" type="ORF">ACFSKK_00875</name>
</gene>
<sequence length="91" mass="10807">MINLFIGILFSLAGIFIIISAIFHYKPETHRKEWQKDDWINQDKFYSWVLWDIKLLHKLLNKSFILTKLLLILIGILFLAIGLLGLWIYFG</sequence>
<dbReference type="Proteomes" id="UP001597318">
    <property type="component" value="Unassembled WGS sequence"/>
</dbReference>
<feature type="transmembrane region" description="Helical" evidence="1">
    <location>
        <begin position="6"/>
        <end position="25"/>
    </location>
</feature>
<evidence type="ECO:0000313" key="2">
    <source>
        <dbReference type="EMBL" id="MFD2212259.1"/>
    </source>
</evidence>
<evidence type="ECO:0000256" key="1">
    <source>
        <dbReference type="SAM" id="Phobius"/>
    </source>
</evidence>
<accession>A0ABW5BRS3</accession>
<evidence type="ECO:0000313" key="3">
    <source>
        <dbReference type="Proteomes" id="UP001597318"/>
    </source>
</evidence>
<keyword evidence="3" id="KW-1185">Reference proteome</keyword>
<reference evidence="3" key="1">
    <citation type="journal article" date="2019" name="Int. J. Syst. Evol. Microbiol.">
        <title>The Global Catalogue of Microorganisms (GCM) 10K type strain sequencing project: providing services to taxonomists for standard genome sequencing and annotation.</title>
        <authorList>
            <consortium name="The Broad Institute Genomics Platform"/>
            <consortium name="The Broad Institute Genome Sequencing Center for Infectious Disease"/>
            <person name="Wu L."/>
            <person name="Ma J."/>
        </authorList>
    </citation>
    <scope>NUCLEOTIDE SEQUENCE [LARGE SCALE GENOMIC DNA]</scope>
    <source>
        <strain evidence="3">CGMCC 1.15474</strain>
    </source>
</reference>
<keyword evidence="1" id="KW-0812">Transmembrane</keyword>
<comment type="caution">
    <text evidence="2">The sequence shown here is derived from an EMBL/GenBank/DDBJ whole genome shotgun (WGS) entry which is preliminary data.</text>
</comment>
<feature type="transmembrane region" description="Helical" evidence="1">
    <location>
        <begin position="69"/>
        <end position="90"/>
    </location>
</feature>
<organism evidence="2 3">
    <name type="scientific">Metabacillus endolithicus</name>
    <dbReference type="NCBI Taxonomy" id="1535204"/>
    <lineage>
        <taxon>Bacteria</taxon>
        <taxon>Bacillati</taxon>
        <taxon>Bacillota</taxon>
        <taxon>Bacilli</taxon>
        <taxon>Bacillales</taxon>
        <taxon>Bacillaceae</taxon>
        <taxon>Metabacillus</taxon>
    </lineage>
</organism>
<dbReference type="EMBL" id="JBHUIK010000001">
    <property type="protein sequence ID" value="MFD2212259.1"/>
    <property type="molecule type" value="Genomic_DNA"/>
</dbReference>
<proteinExistence type="predicted"/>